<evidence type="ECO:0000256" key="10">
    <source>
        <dbReference type="ARBA" id="ARBA00037464"/>
    </source>
</evidence>
<gene>
    <name evidence="14" type="ORF">PRZ48_013843</name>
</gene>
<evidence type="ECO:0000256" key="3">
    <source>
        <dbReference type="ARBA" id="ARBA00006105"/>
    </source>
</evidence>
<keyword evidence="9" id="KW-0472">Membrane</keyword>
<evidence type="ECO:0000256" key="2">
    <source>
        <dbReference type="ARBA" id="ARBA00004572"/>
    </source>
</evidence>
<dbReference type="InterPro" id="IPR001433">
    <property type="entry name" value="OxRdtase_FAD/NAD-bd"/>
</dbReference>
<dbReference type="Gene3D" id="3.40.50.80">
    <property type="entry name" value="Nucleotide-binding domain of ferredoxin-NADP reductase (FNR) module"/>
    <property type="match status" value="1"/>
</dbReference>
<sequence>MANLFSRSSRALPYLTGAAVLGAAGTAYYASKRPLLLDSSSNAPTKTLNFPSSMLFSKQLTVTNTEQINHDTKRITFQLPGGDREISGVPAGAAVLTQHTPTNAWFPVLRPYTPISDPDQRGVLQLLVKQYPNGRASTHMHSLLPGDTLSIRGPIPGYTWTTPKEPRSVLLVAGGAGITPIYSLAKGILSTSTDETRIQLLWGVNGTRDIVLRKELEELEQRYPGRLQVTYCVSGPEAKPEAPSLGDERKWRKGYIDAGVLKEAIARCEARQWGDEKGTKVFLCGPPAMEKAIGGRGGVLAELGVTGKQVHKF</sequence>
<evidence type="ECO:0000313" key="14">
    <source>
        <dbReference type="EMBL" id="KAK4495511.1"/>
    </source>
</evidence>
<dbReference type="PANTHER" id="PTHR19370:SF171">
    <property type="entry name" value="NADH-CYTOCHROME B5 REDUCTASE 2"/>
    <property type="match status" value="1"/>
</dbReference>
<comment type="caution">
    <text evidence="14">The sequence shown here is derived from an EMBL/GenBank/DDBJ whole genome shotgun (WGS) entry which is preliminary data.</text>
</comment>
<evidence type="ECO:0000259" key="13">
    <source>
        <dbReference type="PROSITE" id="PS51384"/>
    </source>
</evidence>
<dbReference type="SUPFAM" id="SSF63380">
    <property type="entry name" value="Riboflavin synthase domain-like"/>
    <property type="match status" value="1"/>
</dbReference>
<dbReference type="Gene3D" id="2.40.30.10">
    <property type="entry name" value="Translation factors"/>
    <property type="match status" value="1"/>
</dbReference>
<dbReference type="Pfam" id="PF00175">
    <property type="entry name" value="NAD_binding_1"/>
    <property type="match status" value="1"/>
</dbReference>
<keyword evidence="15" id="KW-1185">Reference proteome</keyword>
<dbReference type="InterPro" id="IPR001834">
    <property type="entry name" value="CBR-like"/>
</dbReference>
<dbReference type="InterPro" id="IPR017938">
    <property type="entry name" value="Riboflavin_synthase-like_b-brl"/>
</dbReference>
<dbReference type="PANTHER" id="PTHR19370">
    <property type="entry name" value="NADH-CYTOCHROME B5 REDUCTASE"/>
    <property type="match status" value="1"/>
</dbReference>
<keyword evidence="7" id="KW-0274">FAD</keyword>
<dbReference type="PROSITE" id="PS51384">
    <property type="entry name" value="FAD_FR"/>
    <property type="match status" value="1"/>
</dbReference>
<evidence type="ECO:0000256" key="8">
    <source>
        <dbReference type="ARBA" id="ARBA00023002"/>
    </source>
</evidence>
<evidence type="ECO:0000256" key="9">
    <source>
        <dbReference type="ARBA" id="ARBA00023136"/>
    </source>
</evidence>
<evidence type="ECO:0000256" key="6">
    <source>
        <dbReference type="ARBA" id="ARBA00022787"/>
    </source>
</evidence>
<protein>
    <recommendedName>
        <fullName evidence="11">NADH-cytochrome b5 reductase 2</fullName>
        <ecNumber evidence="4">1.6.2.2</ecNumber>
    </recommendedName>
    <alternativeName>
        <fullName evidence="12">Mitochondrial cytochrome b reductase</fullName>
    </alternativeName>
</protein>
<evidence type="ECO:0000256" key="4">
    <source>
        <dbReference type="ARBA" id="ARBA00012011"/>
    </source>
</evidence>
<proteinExistence type="inferred from homology"/>
<evidence type="ECO:0000313" key="15">
    <source>
        <dbReference type="Proteomes" id="UP001305779"/>
    </source>
</evidence>
<evidence type="ECO:0000256" key="1">
    <source>
        <dbReference type="ARBA" id="ARBA00001974"/>
    </source>
</evidence>
<keyword evidence="6" id="KW-1000">Mitochondrion outer membrane</keyword>
<organism evidence="14 15">
    <name type="scientific">Zasmidium cellare</name>
    <name type="common">Wine cellar mold</name>
    <name type="synonym">Racodium cellare</name>
    <dbReference type="NCBI Taxonomy" id="395010"/>
    <lineage>
        <taxon>Eukaryota</taxon>
        <taxon>Fungi</taxon>
        <taxon>Dikarya</taxon>
        <taxon>Ascomycota</taxon>
        <taxon>Pezizomycotina</taxon>
        <taxon>Dothideomycetes</taxon>
        <taxon>Dothideomycetidae</taxon>
        <taxon>Mycosphaerellales</taxon>
        <taxon>Mycosphaerellaceae</taxon>
        <taxon>Zasmidium</taxon>
    </lineage>
</organism>
<feature type="domain" description="FAD-binding FR-type" evidence="13">
    <location>
        <begin position="55"/>
        <end position="161"/>
    </location>
</feature>
<name>A0ABR0E259_ZASCE</name>
<accession>A0ABR0E259</accession>
<dbReference type="Pfam" id="PF00970">
    <property type="entry name" value="FAD_binding_6"/>
    <property type="match status" value="1"/>
</dbReference>
<dbReference type="Proteomes" id="UP001305779">
    <property type="component" value="Unassembled WGS sequence"/>
</dbReference>
<reference evidence="14 15" key="1">
    <citation type="journal article" date="2023" name="G3 (Bethesda)">
        <title>A chromosome-level genome assembly of Zasmidium syzygii isolated from banana leaves.</title>
        <authorList>
            <person name="van Westerhoven A.C."/>
            <person name="Mehrabi R."/>
            <person name="Talebi R."/>
            <person name="Steentjes M.B.F."/>
            <person name="Corcolon B."/>
            <person name="Chong P.A."/>
            <person name="Kema G.H.J."/>
            <person name="Seidl M.F."/>
        </authorList>
    </citation>
    <scope>NUCLEOTIDE SEQUENCE [LARGE SCALE GENOMIC DNA]</scope>
    <source>
        <strain evidence="14 15">P124</strain>
    </source>
</reference>
<comment type="similarity">
    <text evidence="3">Belongs to the flavoprotein pyridine nucleotide cytochrome reductase family.</text>
</comment>
<dbReference type="SUPFAM" id="SSF52343">
    <property type="entry name" value="Ferredoxin reductase-like, C-terminal NADP-linked domain"/>
    <property type="match status" value="1"/>
</dbReference>
<dbReference type="PRINTS" id="PR00406">
    <property type="entry name" value="CYTB5RDTASE"/>
</dbReference>
<evidence type="ECO:0000256" key="5">
    <source>
        <dbReference type="ARBA" id="ARBA00022630"/>
    </source>
</evidence>
<comment type="function">
    <text evidence="10">May mediate the reduction of outer membrane cytochrome b5.</text>
</comment>
<evidence type="ECO:0000256" key="12">
    <source>
        <dbReference type="ARBA" id="ARBA00041256"/>
    </source>
</evidence>
<evidence type="ECO:0000256" key="11">
    <source>
        <dbReference type="ARBA" id="ARBA00039435"/>
    </source>
</evidence>
<comment type="cofactor">
    <cofactor evidence="1">
        <name>FAD</name>
        <dbReference type="ChEBI" id="CHEBI:57692"/>
    </cofactor>
</comment>
<dbReference type="InterPro" id="IPR008333">
    <property type="entry name" value="Cbr1-like_FAD-bd_dom"/>
</dbReference>
<dbReference type="EC" id="1.6.2.2" evidence="4"/>
<keyword evidence="6" id="KW-0496">Mitochondrion</keyword>
<evidence type="ECO:0000256" key="7">
    <source>
        <dbReference type="ARBA" id="ARBA00022827"/>
    </source>
</evidence>
<comment type="subcellular location">
    <subcellularLocation>
        <location evidence="2">Mitochondrion outer membrane</location>
        <topology evidence="2">Single-pass membrane protein</topology>
    </subcellularLocation>
</comment>
<keyword evidence="5" id="KW-0285">Flavoprotein</keyword>
<keyword evidence="8" id="KW-0560">Oxidoreductase</keyword>
<dbReference type="InterPro" id="IPR017927">
    <property type="entry name" value="FAD-bd_FR_type"/>
</dbReference>
<dbReference type="CDD" id="cd06183">
    <property type="entry name" value="cyt_b5_reduct_like"/>
    <property type="match status" value="1"/>
</dbReference>
<dbReference type="InterPro" id="IPR039261">
    <property type="entry name" value="FNR_nucleotide-bd"/>
</dbReference>
<dbReference type="EMBL" id="JAXOVC010000012">
    <property type="protein sequence ID" value="KAK4495511.1"/>
    <property type="molecule type" value="Genomic_DNA"/>
</dbReference>